<gene>
    <name evidence="2" type="ORF">JOF44_000151</name>
</gene>
<dbReference type="Proteomes" id="UP000698222">
    <property type="component" value="Unassembled WGS sequence"/>
</dbReference>
<evidence type="ECO:0008006" key="4">
    <source>
        <dbReference type="Google" id="ProtNLM"/>
    </source>
</evidence>
<protein>
    <recommendedName>
        <fullName evidence="4">Pyrimidine dimer DNA glycosylase</fullName>
    </recommendedName>
</protein>
<feature type="region of interest" description="Disordered" evidence="1">
    <location>
        <begin position="167"/>
        <end position="189"/>
    </location>
</feature>
<dbReference type="InterPro" id="IPR004260">
    <property type="entry name" value="Pyr-dimer_DNA_glycosylase"/>
</dbReference>
<keyword evidence="3" id="KW-1185">Reference proteome</keyword>
<name>A0ABS4YHA2_9MICO</name>
<reference evidence="2 3" key="1">
    <citation type="submission" date="2021-03" db="EMBL/GenBank/DDBJ databases">
        <title>Sequencing the genomes of 1000 actinobacteria strains.</title>
        <authorList>
            <person name="Klenk H.-P."/>
        </authorList>
    </citation>
    <scope>NUCLEOTIDE SEQUENCE [LARGE SCALE GENOMIC DNA]</scope>
    <source>
        <strain evidence="2 3">DSM 14564</strain>
    </source>
</reference>
<organism evidence="2 3">
    <name type="scientific">Brachybacterium fresconis</name>
    <dbReference type="NCBI Taxonomy" id="173363"/>
    <lineage>
        <taxon>Bacteria</taxon>
        <taxon>Bacillati</taxon>
        <taxon>Actinomycetota</taxon>
        <taxon>Actinomycetes</taxon>
        <taxon>Micrococcales</taxon>
        <taxon>Dermabacteraceae</taxon>
        <taxon>Brachybacterium</taxon>
    </lineage>
</organism>
<accession>A0ABS4YHA2</accession>
<evidence type="ECO:0000313" key="2">
    <source>
        <dbReference type="EMBL" id="MBP2407248.1"/>
    </source>
</evidence>
<evidence type="ECO:0000313" key="3">
    <source>
        <dbReference type="Proteomes" id="UP000698222"/>
    </source>
</evidence>
<proteinExistence type="predicted"/>
<dbReference type="Pfam" id="PF03013">
    <property type="entry name" value="Pyr_excise"/>
    <property type="match status" value="1"/>
</dbReference>
<dbReference type="EMBL" id="JAGIOC010000001">
    <property type="protein sequence ID" value="MBP2407248.1"/>
    <property type="molecule type" value="Genomic_DNA"/>
</dbReference>
<comment type="caution">
    <text evidence="2">The sequence shown here is derived from an EMBL/GenBank/DDBJ whole genome shotgun (WGS) entry which is preliminary data.</text>
</comment>
<sequence>MHRAGHGAGRSPLARIHEVQEDGQMRLWSLHPRHLERQGLTGCWRESLLAQAVLAGRTRGYRSHPQLERFRAQVDPLAALGAYLDVLAEEATARGYRFDRTRIDEAPNGGARPARIPVPDGQLACEWEHLLAKLEQRDPVRWQRVRRLAAPEPHPLFTVVPGAVASWERASPGGRPRSPGPAAPEIGPA</sequence>
<evidence type="ECO:0000256" key="1">
    <source>
        <dbReference type="SAM" id="MobiDB-lite"/>
    </source>
</evidence>